<accession>A0A9D1IM58</accession>
<comment type="caution">
    <text evidence="2">The sequence shown here is derived from an EMBL/GenBank/DDBJ whole genome shotgun (WGS) entry which is preliminary data.</text>
</comment>
<dbReference type="PANTHER" id="PTHR38339:SF1">
    <property type="entry name" value="TRANSGLUTAMINASE-LIKE DOMAIN-CONTAINING PROTEIN"/>
    <property type="match status" value="1"/>
</dbReference>
<dbReference type="Proteomes" id="UP000824076">
    <property type="component" value="Unassembled WGS sequence"/>
</dbReference>
<reference evidence="2" key="2">
    <citation type="journal article" date="2021" name="PeerJ">
        <title>Extensive microbial diversity within the chicken gut microbiome revealed by metagenomics and culture.</title>
        <authorList>
            <person name="Gilroy R."/>
            <person name="Ravi A."/>
            <person name="Getino M."/>
            <person name="Pursley I."/>
            <person name="Horton D.L."/>
            <person name="Alikhan N.F."/>
            <person name="Baker D."/>
            <person name="Gharbi K."/>
            <person name="Hall N."/>
            <person name="Watson M."/>
            <person name="Adriaenssens E.M."/>
            <person name="Foster-Nyarko E."/>
            <person name="Jarju S."/>
            <person name="Secka A."/>
            <person name="Antonio M."/>
            <person name="Oren A."/>
            <person name="Chaudhuri R.R."/>
            <person name="La Ragione R."/>
            <person name="Hildebrand F."/>
            <person name="Pallen M.J."/>
        </authorList>
    </citation>
    <scope>NUCLEOTIDE SEQUENCE</scope>
    <source>
        <strain evidence="2">17073</strain>
    </source>
</reference>
<gene>
    <name evidence="2" type="ORF">IAD18_05595</name>
</gene>
<dbReference type="SUPFAM" id="SSF54001">
    <property type="entry name" value="Cysteine proteinases"/>
    <property type="match status" value="1"/>
</dbReference>
<sequence>AAMAEADSATGLDGGHRVTLKFTIDVDADAVPDGETIRVWMPFPIESMRQKNVQLLSSSDDVTYSQSPVHNTIYMERKAEKGKAAHFEAVFAYDVYSQCFSQDYLLEHAKAYDKSSEVYKKYTADEGVQILLTDNMKALAAKIIGNETNPVKQASLIYNWIEAYFPWAGAREYSTIPNLAQYALSRGYGDCGQVSLLYITLLRSAGIPARWESGWSLEPGAVGMHDWAEVYYEGVGWVPVDMSYGLLRTNDGDDVLNFYKSGIDFYRFAANRGVNSPFSPAKQYIRSETVDSQLGEVEWKGGNLFYYESWTPRLEVVSIDEL</sequence>
<feature type="non-terminal residue" evidence="2">
    <location>
        <position position="1"/>
    </location>
</feature>
<dbReference type="PANTHER" id="PTHR38339">
    <property type="entry name" value="TRANSGLUTAMINASE DOMAIN PROTEIN"/>
    <property type="match status" value="1"/>
</dbReference>
<dbReference type="AlphaFoldDB" id="A0A9D1IM58"/>
<dbReference type="InterPro" id="IPR002931">
    <property type="entry name" value="Transglutaminase-like"/>
</dbReference>
<dbReference type="SMART" id="SM00460">
    <property type="entry name" value="TGc"/>
    <property type="match status" value="1"/>
</dbReference>
<dbReference type="Pfam" id="PF01841">
    <property type="entry name" value="Transglut_core"/>
    <property type="match status" value="1"/>
</dbReference>
<dbReference type="EMBL" id="DVMS01000158">
    <property type="protein sequence ID" value="HIU39121.1"/>
    <property type="molecule type" value="Genomic_DNA"/>
</dbReference>
<evidence type="ECO:0000313" key="2">
    <source>
        <dbReference type="EMBL" id="HIU39121.1"/>
    </source>
</evidence>
<dbReference type="InterPro" id="IPR038765">
    <property type="entry name" value="Papain-like_cys_pep_sf"/>
</dbReference>
<proteinExistence type="predicted"/>
<feature type="domain" description="Transglutaminase-like" evidence="1">
    <location>
        <begin position="183"/>
        <end position="244"/>
    </location>
</feature>
<evidence type="ECO:0000313" key="3">
    <source>
        <dbReference type="Proteomes" id="UP000824076"/>
    </source>
</evidence>
<dbReference type="Gene3D" id="3.10.620.30">
    <property type="match status" value="1"/>
</dbReference>
<organism evidence="2 3">
    <name type="scientific">Candidatus Limisoma intestinavium</name>
    <dbReference type="NCBI Taxonomy" id="2840856"/>
    <lineage>
        <taxon>Bacteria</taxon>
        <taxon>Pseudomonadati</taxon>
        <taxon>Bacteroidota</taxon>
        <taxon>Bacteroidia</taxon>
        <taxon>Bacteroidales</taxon>
        <taxon>Candidatus Limisoma</taxon>
    </lineage>
</organism>
<evidence type="ECO:0000259" key="1">
    <source>
        <dbReference type="SMART" id="SM00460"/>
    </source>
</evidence>
<name>A0A9D1IM58_9BACT</name>
<protein>
    <submittedName>
        <fullName evidence="2">Transglutaminase domain-containing protein</fullName>
    </submittedName>
</protein>
<reference evidence="2" key="1">
    <citation type="submission" date="2020-10" db="EMBL/GenBank/DDBJ databases">
        <authorList>
            <person name="Gilroy R."/>
        </authorList>
    </citation>
    <scope>NUCLEOTIDE SEQUENCE</scope>
    <source>
        <strain evidence="2">17073</strain>
    </source>
</reference>